<feature type="transmembrane region" description="Helical" evidence="7">
    <location>
        <begin position="37"/>
        <end position="57"/>
    </location>
</feature>
<comment type="subcellular location">
    <subcellularLocation>
        <location evidence="1 7">Cell membrane</location>
        <topology evidence="1 7">Multi-pass membrane protein</topology>
    </subcellularLocation>
</comment>
<dbReference type="EMBL" id="PHEX01000073">
    <property type="protein sequence ID" value="PKQ27597.1"/>
    <property type="molecule type" value="Genomic_DNA"/>
</dbReference>
<feature type="transmembrane region" description="Helical" evidence="7">
    <location>
        <begin position="105"/>
        <end position="125"/>
    </location>
</feature>
<evidence type="ECO:0000256" key="2">
    <source>
        <dbReference type="ARBA" id="ARBA00009784"/>
    </source>
</evidence>
<keyword evidence="5 7" id="KW-1133">Transmembrane helix</keyword>
<evidence type="ECO:0000313" key="9">
    <source>
        <dbReference type="Proteomes" id="UP000233654"/>
    </source>
</evidence>
<evidence type="ECO:0000256" key="1">
    <source>
        <dbReference type="ARBA" id="ARBA00004651"/>
    </source>
</evidence>
<proteinExistence type="inferred from homology"/>
<dbReference type="GO" id="GO:0005886">
    <property type="term" value="C:plasma membrane"/>
    <property type="evidence" value="ECO:0007669"/>
    <property type="project" value="UniProtKB-SubCell"/>
</dbReference>
<dbReference type="PANTHER" id="PTHR33508:SF10">
    <property type="entry name" value="UPF0056 INNER MEMBRANE PROTEIN YHGN"/>
    <property type="match status" value="1"/>
</dbReference>
<comment type="similarity">
    <text evidence="2 7">Belongs to the UPF0056 (MarC) family.</text>
</comment>
<accession>A0A2N3G4D4</accession>
<evidence type="ECO:0000313" key="8">
    <source>
        <dbReference type="EMBL" id="PKQ27597.1"/>
    </source>
</evidence>
<evidence type="ECO:0000256" key="7">
    <source>
        <dbReference type="RuleBase" id="RU362048"/>
    </source>
</evidence>
<dbReference type="PANTHER" id="PTHR33508">
    <property type="entry name" value="UPF0056 MEMBRANE PROTEIN YHCE"/>
    <property type="match status" value="1"/>
</dbReference>
<gene>
    <name evidence="8" type="ORF">CVT63_07100</name>
</gene>
<feature type="transmembrane region" description="Helical" evidence="7">
    <location>
        <begin position="63"/>
        <end position="84"/>
    </location>
</feature>
<dbReference type="InterPro" id="IPR002771">
    <property type="entry name" value="Multi_antbiot-R_MarC"/>
</dbReference>
<comment type="caution">
    <text evidence="8">The sequence shown here is derived from an EMBL/GenBank/DDBJ whole genome shotgun (WGS) entry which is preliminary data.</text>
</comment>
<sequence>MDFIATTLLLFIVLDPLGNIPIYLSQLRVVPEQRRRFVALRELCIAYLLLLFFFFAGSAFMKLLSLDIAAVNIAGAVILFLIALRMALPIQEGVSDNVGTRAEPLIVPLAVPAVAGPGALSVVLLLREANPGESMTLFAALTVAWLISAVILSSAPRLQRILRDEGILAMERLMGMVLVIIAIQMFLDALRLIGAIDA</sequence>
<keyword evidence="4 7" id="KW-0812">Transmembrane</keyword>
<dbReference type="AlphaFoldDB" id="A0A2N3G4D4"/>
<evidence type="ECO:0000256" key="5">
    <source>
        <dbReference type="ARBA" id="ARBA00022989"/>
    </source>
</evidence>
<dbReference type="Proteomes" id="UP000233654">
    <property type="component" value="Unassembled WGS sequence"/>
</dbReference>
<protein>
    <recommendedName>
        <fullName evidence="7">UPF0056 membrane protein</fullName>
    </recommendedName>
</protein>
<keyword evidence="3" id="KW-1003">Cell membrane</keyword>
<feature type="transmembrane region" description="Helical" evidence="7">
    <location>
        <begin position="137"/>
        <end position="155"/>
    </location>
</feature>
<keyword evidence="6 7" id="KW-0472">Membrane</keyword>
<name>A0A2N3G4D4_9ACTN</name>
<evidence type="ECO:0000256" key="4">
    <source>
        <dbReference type="ARBA" id="ARBA00022692"/>
    </source>
</evidence>
<dbReference type="Pfam" id="PF01914">
    <property type="entry name" value="MarC"/>
    <property type="match status" value="1"/>
</dbReference>
<evidence type="ECO:0000256" key="3">
    <source>
        <dbReference type="ARBA" id="ARBA00022475"/>
    </source>
</evidence>
<evidence type="ECO:0000256" key="6">
    <source>
        <dbReference type="ARBA" id="ARBA00023136"/>
    </source>
</evidence>
<organism evidence="8 9">
    <name type="scientific">Candidatus Anoxymicrobium japonicum</name>
    <dbReference type="NCBI Taxonomy" id="2013648"/>
    <lineage>
        <taxon>Bacteria</taxon>
        <taxon>Bacillati</taxon>
        <taxon>Actinomycetota</taxon>
        <taxon>Candidatus Geothermincolia</taxon>
        <taxon>Candidatus Geothermincolales</taxon>
        <taxon>Candidatus Anoxymicrobiaceae</taxon>
        <taxon>Candidatus Anoxymicrobium</taxon>
    </lineage>
</organism>
<feature type="transmembrane region" description="Helical" evidence="7">
    <location>
        <begin position="176"/>
        <end position="196"/>
    </location>
</feature>
<feature type="transmembrane region" description="Helical" evidence="7">
    <location>
        <begin position="6"/>
        <end position="25"/>
    </location>
</feature>
<reference evidence="8 9" key="1">
    <citation type="journal article" date="2017" name="ISME J.">
        <title>Potential for microbial H2 and metal transformations associated with novel bacteria and archaea in deep terrestrial subsurface sediments.</title>
        <authorList>
            <person name="Hernsdorf A.W."/>
            <person name="Amano Y."/>
            <person name="Miyakawa K."/>
            <person name="Ise K."/>
            <person name="Suzuki Y."/>
            <person name="Anantharaman K."/>
            <person name="Probst A."/>
            <person name="Burstein D."/>
            <person name="Thomas B.C."/>
            <person name="Banfield J.F."/>
        </authorList>
    </citation>
    <scope>NUCLEOTIDE SEQUENCE [LARGE SCALE GENOMIC DNA]</scope>
    <source>
        <strain evidence="8">HGW-Actinobacteria-3</strain>
    </source>
</reference>